<organism evidence="7">
    <name type="scientific">hydrothermal vent metagenome</name>
    <dbReference type="NCBI Taxonomy" id="652676"/>
    <lineage>
        <taxon>unclassified sequences</taxon>
        <taxon>metagenomes</taxon>
        <taxon>ecological metagenomes</taxon>
    </lineage>
</organism>
<gene>
    <name evidence="7" type="ORF">MNBD_BACTEROID01-2240</name>
</gene>
<evidence type="ECO:0000256" key="3">
    <source>
        <dbReference type="ARBA" id="ARBA00023136"/>
    </source>
</evidence>
<comment type="subcellular location">
    <subcellularLocation>
        <location evidence="1">Cell outer membrane</location>
    </subcellularLocation>
</comment>
<dbReference type="SUPFAM" id="SSF48452">
    <property type="entry name" value="TPR-like"/>
    <property type="match status" value="1"/>
</dbReference>
<reference evidence="7" key="1">
    <citation type="submission" date="2018-06" db="EMBL/GenBank/DDBJ databases">
        <authorList>
            <person name="Zhirakovskaya E."/>
        </authorList>
    </citation>
    <scope>NUCLEOTIDE SEQUENCE</scope>
</reference>
<dbReference type="GO" id="GO:0009279">
    <property type="term" value="C:cell outer membrane"/>
    <property type="evidence" value="ECO:0007669"/>
    <property type="project" value="UniProtKB-SubCell"/>
</dbReference>
<keyword evidence="2" id="KW-0732">Signal</keyword>
<dbReference type="InterPro" id="IPR012944">
    <property type="entry name" value="SusD_RagB_dom"/>
</dbReference>
<keyword evidence="7" id="KW-0449">Lipoprotein</keyword>
<evidence type="ECO:0000256" key="1">
    <source>
        <dbReference type="ARBA" id="ARBA00004442"/>
    </source>
</evidence>
<dbReference type="AlphaFoldDB" id="A0A3B0TP76"/>
<feature type="domain" description="SusD-like N-terminal" evidence="6">
    <location>
        <begin position="92"/>
        <end position="230"/>
    </location>
</feature>
<keyword evidence="4" id="KW-0998">Cell outer membrane</keyword>
<name>A0A3B0TP76_9ZZZZ</name>
<dbReference type="PROSITE" id="PS51257">
    <property type="entry name" value="PROKAR_LIPOPROTEIN"/>
    <property type="match status" value="1"/>
</dbReference>
<dbReference type="Gene3D" id="1.25.40.390">
    <property type="match status" value="1"/>
</dbReference>
<feature type="domain" description="RagB/SusD" evidence="5">
    <location>
        <begin position="270"/>
        <end position="594"/>
    </location>
</feature>
<evidence type="ECO:0000256" key="4">
    <source>
        <dbReference type="ARBA" id="ARBA00023237"/>
    </source>
</evidence>
<dbReference type="InterPro" id="IPR011990">
    <property type="entry name" value="TPR-like_helical_dom_sf"/>
</dbReference>
<dbReference type="InterPro" id="IPR033985">
    <property type="entry name" value="SusD-like_N"/>
</dbReference>
<evidence type="ECO:0000259" key="5">
    <source>
        <dbReference type="Pfam" id="PF07980"/>
    </source>
</evidence>
<evidence type="ECO:0000313" key="7">
    <source>
        <dbReference type="EMBL" id="VAW18490.1"/>
    </source>
</evidence>
<dbReference type="Pfam" id="PF07980">
    <property type="entry name" value="SusD_RagB"/>
    <property type="match status" value="1"/>
</dbReference>
<evidence type="ECO:0000256" key="2">
    <source>
        <dbReference type="ARBA" id="ARBA00022729"/>
    </source>
</evidence>
<accession>A0A3B0TP76</accession>
<protein>
    <submittedName>
        <fullName evidence="7">Cell surface glycan-binding lipoprotein, utilization system for glycans and polysaccharides (PUL), SusD family</fullName>
    </submittedName>
</protein>
<dbReference type="Pfam" id="PF14322">
    <property type="entry name" value="SusD-like_3"/>
    <property type="match status" value="1"/>
</dbReference>
<keyword evidence="3" id="KW-0472">Membrane</keyword>
<proteinExistence type="predicted"/>
<evidence type="ECO:0000259" key="6">
    <source>
        <dbReference type="Pfam" id="PF14322"/>
    </source>
</evidence>
<dbReference type="EMBL" id="UOEP01000088">
    <property type="protein sequence ID" value="VAW18490.1"/>
    <property type="molecule type" value="Genomic_DNA"/>
</dbReference>
<sequence length="594" mass="65981">MKKIIILTFSILLAFSYACQESFMEKKPLGVASKSVFYNEKGVNALLTGAYALLDGAGAGGWGGSYAWAGSVTNWVWGSVASDDAYKGTSASDQATINPIERYEALPSNGYVSGKWIANYDGVSRCNDVLSALAQTIEDGNIDAEAATQVEAQAKFLRAWLHFELKRVFNNIPYITETVEDAAKVPNTVDAWPLIEADMEFAVNNLPPSQAQVGRPTKYAAMAVLARIHLFQKDYSAAKVLLDNIINSGKYSLMESYHDNYKISTNNNAESIFEIQYVVNDGTPDSFNGGYGDCLNFPHGGDIGTCCGFHQPSQNLVNAFKVDDNGLPLFDTFNDTNLANDQGIASSDEFVPDDHLVDPRLDWTVGRRGIPYLDWGIMRGADWIREQPNGGPYLFKKNMFYKSEKGSLSTTTGWATGVNANNYRVYRYAHVLLWRAECAVEENDLAKALELVNMIRARAAKDVVMGYVTDYTMAPGDHVFATQEAAGNYDPSVPAANYLVKEYPSFPSQEYARQAVRWELRLEFGMEGQRFFDLVRWGIASETLNDYIAKDVQFRSFLTGASFDAGKDEYWPIPQSQIDQQNGEEEILKQNPGY</sequence>